<feature type="coiled-coil region" evidence="1">
    <location>
        <begin position="22"/>
        <end position="49"/>
    </location>
</feature>
<reference evidence="2 3" key="1">
    <citation type="submission" date="2019-10" db="EMBL/GenBank/DDBJ databases">
        <title>Comparative genomics of sulfur disproportionating microorganisms.</title>
        <authorList>
            <person name="Ward L.M."/>
            <person name="Bertran E."/>
            <person name="Johnston D."/>
        </authorList>
    </citation>
    <scope>NUCLEOTIDE SEQUENCE [LARGE SCALE GENOMIC DNA]</scope>
    <source>
        <strain evidence="2 3">DSM 14055</strain>
    </source>
</reference>
<keyword evidence="3" id="KW-1185">Reference proteome</keyword>
<organism evidence="2 3">
    <name type="scientific">Desulfofundulus thermobenzoicus</name>
    <dbReference type="NCBI Taxonomy" id="29376"/>
    <lineage>
        <taxon>Bacteria</taxon>
        <taxon>Bacillati</taxon>
        <taxon>Bacillota</taxon>
        <taxon>Clostridia</taxon>
        <taxon>Eubacteriales</taxon>
        <taxon>Peptococcaceae</taxon>
        <taxon>Desulfofundulus</taxon>
    </lineage>
</organism>
<dbReference type="InterPro" id="IPR036069">
    <property type="entry name" value="DUF34/NIF3_sf"/>
</dbReference>
<evidence type="ECO:0000313" key="2">
    <source>
        <dbReference type="EMBL" id="MQL53769.1"/>
    </source>
</evidence>
<evidence type="ECO:0000313" key="3">
    <source>
        <dbReference type="Proteomes" id="UP000441717"/>
    </source>
</evidence>
<evidence type="ECO:0000256" key="1">
    <source>
        <dbReference type="SAM" id="Coils"/>
    </source>
</evidence>
<proteinExistence type="predicted"/>
<comment type="caution">
    <text evidence="2">The sequence shown here is derived from an EMBL/GenBank/DDBJ whole genome shotgun (WGS) entry which is preliminary data.</text>
</comment>
<accession>A0A6N7IW49</accession>
<dbReference type="SUPFAM" id="SSF102705">
    <property type="entry name" value="NIF3 (NGG1p interacting factor 3)-like"/>
    <property type="match status" value="1"/>
</dbReference>
<name>A0A6N7IW49_9FIRM</name>
<dbReference type="EMBL" id="WHYR01000066">
    <property type="protein sequence ID" value="MQL53769.1"/>
    <property type="molecule type" value="Genomic_DNA"/>
</dbReference>
<protein>
    <submittedName>
        <fullName evidence="2">NGG1p interacting factor NIF3</fullName>
    </submittedName>
</protein>
<dbReference type="Proteomes" id="UP000441717">
    <property type="component" value="Unassembled WGS sequence"/>
</dbReference>
<dbReference type="RefSeq" id="WP_152948225.1">
    <property type="nucleotide sequence ID" value="NZ_WHYR01000066.1"/>
</dbReference>
<gene>
    <name evidence="2" type="ORF">GFC01_16190</name>
</gene>
<keyword evidence="1" id="KW-0175">Coiled coil</keyword>
<dbReference type="AlphaFoldDB" id="A0A6N7IW49"/>
<sequence>MKIREIYELAIARGMENDPRGLEAVQKYLSAKKKKYEELKEEEKQEYDTDRLVNPYDDTRVLVGDPEREVRRALVGIDMEVGEVLLADRLGEKGRPVDLIISHHPEGKAMAALYQVMHLQEDVLARFGVPINVAEGIMASRIGEVKRGLLPLNHNRAVDAARILGLALMSVHTAADNLVATFLQKIMDEKKPETLGDVLKLLKEQPEYKEAVKYNAGPTIVVGSKERRAGRIMVDMTGGTSGSEDAYAKLSQAGVGTLLVMHMGEKHRKEAEKNHINVIIAGHMASDSLGMNLFLDELESRGVEIIPCAGLLRFNRKA</sequence>
<dbReference type="OrthoDB" id="9798371at2"/>